<evidence type="ECO:0000313" key="2">
    <source>
        <dbReference type="EMBL" id="QSX75116.1"/>
    </source>
</evidence>
<dbReference type="RefSeq" id="WP_200604367.1">
    <property type="nucleotide sequence ID" value="NZ_CP071517.1"/>
</dbReference>
<dbReference type="Proteomes" id="UP000663400">
    <property type="component" value="Chromosome"/>
</dbReference>
<name>A0ABX7RDZ3_9GAMM</name>
<reference evidence="2 3" key="1">
    <citation type="submission" date="2021-02" db="EMBL/GenBank/DDBJ databases">
        <title>Lysobacter arenosi sp. nov., isolated from soil of gangwondo yeongwol, south Korea.</title>
        <authorList>
            <person name="Kim K.R."/>
            <person name="Kim K.H."/>
            <person name="Jeon C.O."/>
        </authorList>
    </citation>
    <scope>NUCLEOTIDE SEQUENCE [LARGE SCALE GENOMIC DNA]</scope>
    <source>
        <strain evidence="2 3">R7</strain>
    </source>
</reference>
<dbReference type="EMBL" id="CP071517">
    <property type="protein sequence ID" value="QSX75116.1"/>
    <property type="molecule type" value="Genomic_DNA"/>
</dbReference>
<keyword evidence="1" id="KW-0812">Transmembrane</keyword>
<accession>A0ABX7RDZ3</accession>
<evidence type="ECO:0000313" key="3">
    <source>
        <dbReference type="Proteomes" id="UP000663400"/>
    </source>
</evidence>
<keyword evidence="3" id="KW-1185">Reference proteome</keyword>
<evidence type="ECO:0000256" key="1">
    <source>
        <dbReference type="SAM" id="Phobius"/>
    </source>
</evidence>
<organism evidence="2 3">
    <name type="scientific">Lysobacter arenosi</name>
    <dbReference type="NCBI Taxonomy" id="2795387"/>
    <lineage>
        <taxon>Bacteria</taxon>
        <taxon>Pseudomonadati</taxon>
        <taxon>Pseudomonadota</taxon>
        <taxon>Gammaproteobacteria</taxon>
        <taxon>Lysobacterales</taxon>
        <taxon>Lysobacteraceae</taxon>
        <taxon>Lysobacter</taxon>
    </lineage>
</organism>
<protein>
    <recommendedName>
        <fullName evidence="4">DUF4175 domain-containing protein</fullName>
    </recommendedName>
</protein>
<gene>
    <name evidence="2" type="ORF">HIV01_000620</name>
</gene>
<sequence length="78" mass="8476">MKALIAIVAWCILFVLCWPLALLALVLWPIAWLVSLPFRLVGVTFSALFALLGAILFLPARILGWRSGSTQPRSAAVA</sequence>
<keyword evidence="1" id="KW-0472">Membrane</keyword>
<proteinExistence type="predicted"/>
<keyword evidence="1" id="KW-1133">Transmembrane helix</keyword>
<evidence type="ECO:0008006" key="4">
    <source>
        <dbReference type="Google" id="ProtNLM"/>
    </source>
</evidence>
<feature type="transmembrane region" description="Helical" evidence="1">
    <location>
        <begin position="7"/>
        <end position="30"/>
    </location>
</feature>
<feature type="transmembrane region" description="Helical" evidence="1">
    <location>
        <begin position="36"/>
        <end position="58"/>
    </location>
</feature>